<name>A0A6C2UPU7_9BACT</name>
<feature type="domain" description="4Fe-4S ferredoxin-type" evidence="1">
    <location>
        <begin position="4"/>
        <end position="33"/>
    </location>
</feature>
<dbReference type="EMBL" id="CAAHFH010000002">
    <property type="protein sequence ID" value="VGO22228.1"/>
    <property type="molecule type" value="Genomic_DNA"/>
</dbReference>
<dbReference type="Gene3D" id="3.30.70.20">
    <property type="match status" value="1"/>
</dbReference>
<keyword evidence="3" id="KW-1185">Reference proteome</keyword>
<dbReference type="PANTHER" id="PTHR42895:SF1">
    <property type="entry name" value="IRON-SULFUR CLUSTER PROTEIN"/>
    <property type="match status" value="1"/>
</dbReference>
<protein>
    <recommendedName>
        <fullName evidence="1">4Fe-4S ferredoxin-type domain-containing protein</fullName>
    </recommendedName>
</protein>
<reference evidence="2 3" key="1">
    <citation type="submission" date="2019-04" db="EMBL/GenBank/DDBJ databases">
        <authorList>
            <person name="Van Vliet M D."/>
        </authorList>
    </citation>
    <scope>NUCLEOTIDE SEQUENCE [LARGE SCALE GENOMIC DNA]</scope>
    <source>
        <strain evidence="2 3">F21</strain>
    </source>
</reference>
<dbReference type="InterPro" id="IPR052911">
    <property type="entry name" value="Corrinoid_activation_enz"/>
</dbReference>
<proteinExistence type="predicted"/>
<feature type="domain" description="4Fe-4S ferredoxin-type" evidence="1">
    <location>
        <begin position="34"/>
        <end position="63"/>
    </location>
</feature>
<sequence length="264" mass="27969">MKRKIIEIDEALCNGCGECIVGCAEGALQLVDGKAKMVKEDFCDGFGDCIGTCPTGALQIVEREAAAFNEEATIEHVRNLGGEEAVNKMLDAAEVHEAKQKPAGGGCPGMQLRFGNQAASTRHQAPAEPASGQVIKSDLDQWPIQLHLVPPTAPFFDGKELVVLSTCSPVASPDVHWRFVRGRSLVVACPKLDKTEGYVEKLAGIMAGNNIPKVIIVRMSVPCCGGLTAITQQAYNASGRTDLIVEEVTIGLDGELLGTKQLAG</sequence>
<dbReference type="PROSITE" id="PS51379">
    <property type="entry name" value="4FE4S_FER_2"/>
    <property type="match status" value="2"/>
</dbReference>
<evidence type="ECO:0000259" key="1">
    <source>
        <dbReference type="PROSITE" id="PS51379"/>
    </source>
</evidence>
<dbReference type="SUPFAM" id="SSF54862">
    <property type="entry name" value="4Fe-4S ferredoxins"/>
    <property type="match status" value="1"/>
</dbReference>
<gene>
    <name evidence="2" type="ORF">SCARR_04310</name>
</gene>
<dbReference type="Proteomes" id="UP000346198">
    <property type="component" value="Unassembled WGS sequence"/>
</dbReference>
<accession>A0A6C2UPU7</accession>
<evidence type="ECO:0000313" key="2">
    <source>
        <dbReference type="EMBL" id="VGO22228.1"/>
    </source>
</evidence>
<dbReference type="AlphaFoldDB" id="A0A6C2UPU7"/>
<dbReference type="RefSeq" id="WP_136063625.1">
    <property type="nucleotide sequence ID" value="NZ_CAAHFH010000002.1"/>
</dbReference>
<dbReference type="InterPro" id="IPR017896">
    <property type="entry name" value="4Fe4S_Fe-S-bd"/>
</dbReference>
<dbReference type="Pfam" id="PF12837">
    <property type="entry name" value="Fer4_6"/>
    <property type="match status" value="1"/>
</dbReference>
<evidence type="ECO:0000313" key="3">
    <source>
        <dbReference type="Proteomes" id="UP000346198"/>
    </source>
</evidence>
<organism evidence="2 3">
    <name type="scientific">Pontiella sulfatireligans</name>
    <dbReference type="NCBI Taxonomy" id="2750658"/>
    <lineage>
        <taxon>Bacteria</taxon>
        <taxon>Pseudomonadati</taxon>
        <taxon>Kiritimatiellota</taxon>
        <taxon>Kiritimatiellia</taxon>
        <taxon>Kiritimatiellales</taxon>
        <taxon>Pontiellaceae</taxon>
        <taxon>Pontiella</taxon>
    </lineage>
</organism>
<dbReference type="PANTHER" id="PTHR42895">
    <property type="entry name" value="IRON-SULFUR CLUSTER-BINDING PROTEIN-RELATED"/>
    <property type="match status" value="1"/>
</dbReference>